<dbReference type="PANTHER" id="PTHR11082">
    <property type="entry name" value="TRNA-DIHYDROURIDINE SYNTHASE"/>
    <property type="match status" value="1"/>
</dbReference>
<evidence type="ECO:0000256" key="5">
    <source>
        <dbReference type="ARBA" id="ARBA00022857"/>
    </source>
</evidence>
<evidence type="ECO:0000256" key="3">
    <source>
        <dbReference type="ARBA" id="ARBA00022643"/>
    </source>
</evidence>
<keyword evidence="2" id="KW-0285">Flavoprotein</keyword>
<evidence type="ECO:0000259" key="15">
    <source>
        <dbReference type="Pfam" id="PF01207"/>
    </source>
</evidence>
<evidence type="ECO:0000256" key="1">
    <source>
        <dbReference type="ARBA" id="ARBA00001917"/>
    </source>
</evidence>
<evidence type="ECO:0000256" key="9">
    <source>
        <dbReference type="ARBA" id="ARBA00038890"/>
    </source>
</evidence>
<dbReference type="Gene3D" id="3.20.20.70">
    <property type="entry name" value="Aldolase class I"/>
    <property type="match status" value="1"/>
</dbReference>
<name>A0ABN9QI80_9DINO</name>
<keyword evidence="7" id="KW-0520">NAD</keyword>
<keyword evidence="4" id="KW-0819">tRNA processing</keyword>
<evidence type="ECO:0000313" key="16">
    <source>
        <dbReference type="EMBL" id="CAK0805487.1"/>
    </source>
</evidence>
<comment type="catalytic activity">
    <reaction evidence="10">
        <text>5,6-dihydrouridine(17) in tRNA + NAD(+) = uridine(17) in tRNA + NADH + H(+)</text>
        <dbReference type="Rhea" id="RHEA:53372"/>
        <dbReference type="Rhea" id="RHEA-COMP:13541"/>
        <dbReference type="Rhea" id="RHEA-COMP:13542"/>
        <dbReference type="ChEBI" id="CHEBI:15378"/>
        <dbReference type="ChEBI" id="CHEBI:57540"/>
        <dbReference type="ChEBI" id="CHEBI:57945"/>
        <dbReference type="ChEBI" id="CHEBI:65315"/>
        <dbReference type="ChEBI" id="CHEBI:74443"/>
        <dbReference type="EC" id="1.3.1.88"/>
    </reaction>
    <physiologicalReaction direction="right-to-left" evidence="10">
        <dbReference type="Rhea" id="RHEA:53374"/>
    </physiologicalReaction>
</comment>
<evidence type="ECO:0000256" key="14">
    <source>
        <dbReference type="SAM" id="MobiDB-lite"/>
    </source>
</evidence>
<comment type="catalytic activity">
    <reaction evidence="13">
        <text>5,6-dihydrouridine(17) in tRNA + NADP(+) = uridine(17) in tRNA + NADPH + H(+)</text>
        <dbReference type="Rhea" id="RHEA:53368"/>
        <dbReference type="Rhea" id="RHEA-COMP:13541"/>
        <dbReference type="Rhea" id="RHEA-COMP:13542"/>
        <dbReference type="ChEBI" id="CHEBI:15378"/>
        <dbReference type="ChEBI" id="CHEBI:57783"/>
        <dbReference type="ChEBI" id="CHEBI:58349"/>
        <dbReference type="ChEBI" id="CHEBI:65315"/>
        <dbReference type="ChEBI" id="CHEBI:74443"/>
        <dbReference type="EC" id="1.3.1.88"/>
    </reaction>
    <physiologicalReaction direction="right-to-left" evidence="13">
        <dbReference type="Rhea" id="RHEA:53370"/>
    </physiologicalReaction>
</comment>
<dbReference type="CDD" id="cd02801">
    <property type="entry name" value="DUS_like_FMN"/>
    <property type="match status" value="1"/>
</dbReference>
<evidence type="ECO:0000256" key="6">
    <source>
        <dbReference type="ARBA" id="ARBA00023002"/>
    </source>
</evidence>
<evidence type="ECO:0000256" key="7">
    <source>
        <dbReference type="ARBA" id="ARBA00023027"/>
    </source>
</evidence>
<comment type="catalytic activity">
    <reaction evidence="12">
        <text>5,6-dihydrouridine(16) in tRNA + NAD(+) = uridine(16) in tRNA + NADH + H(+)</text>
        <dbReference type="Rhea" id="RHEA:53380"/>
        <dbReference type="Rhea" id="RHEA-COMP:13543"/>
        <dbReference type="Rhea" id="RHEA-COMP:13544"/>
        <dbReference type="ChEBI" id="CHEBI:15378"/>
        <dbReference type="ChEBI" id="CHEBI:57540"/>
        <dbReference type="ChEBI" id="CHEBI:57945"/>
        <dbReference type="ChEBI" id="CHEBI:65315"/>
        <dbReference type="ChEBI" id="CHEBI:74443"/>
        <dbReference type="EC" id="1.3.1.88"/>
    </reaction>
    <physiologicalReaction direction="right-to-left" evidence="12">
        <dbReference type="Rhea" id="RHEA:53382"/>
    </physiologicalReaction>
</comment>
<dbReference type="SUPFAM" id="SSF51395">
    <property type="entry name" value="FMN-linked oxidoreductases"/>
    <property type="match status" value="1"/>
</dbReference>
<comment type="catalytic activity">
    <reaction evidence="11">
        <text>5,6-dihydrouridine(16) in tRNA + NADP(+) = uridine(16) in tRNA + NADPH + H(+)</text>
        <dbReference type="Rhea" id="RHEA:53376"/>
        <dbReference type="Rhea" id="RHEA-COMP:13543"/>
        <dbReference type="Rhea" id="RHEA-COMP:13544"/>
        <dbReference type="ChEBI" id="CHEBI:15378"/>
        <dbReference type="ChEBI" id="CHEBI:57783"/>
        <dbReference type="ChEBI" id="CHEBI:58349"/>
        <dbReference type="ChEBI" id="CHEBI:65315"/>
        <dbReference type="ChEBI" id="CHEBI:74443"/>
        <dbReference type="EC" id="1.3.1.88"/>
    </reaction>
    <physiologicalReaction direction="right-to-left" evidence="11">
        <dbReference type="Rhea" id="RHEA:53378"/>
    </physiologicalReaction>
</comment>
<dbReference type="InterPro" id="IPR035587">
    <property type="entry name" value="DUS-like_FMN-bd"/>
</dbReference>
<organism evidence="16 17">
    <name type="scientific">Prorocentrum cordatum</name>
    <dbReference type="NCBI Taxonomy" id="2364126"/>
    <lineage>
        <taxon>Eukaryota</taxon>
        <taxon>Sar</taxon>
        <taxon>Alveolata</taxon>
        <taxon>Dinophyceae</taxon>
        <taxon>Prorocentrales</taxon>
        <taxon>Prorocentraceae</taxon>
        <taxon>Prorocentrum</taxon>
    </lineage>
</organism>
<evidence type="ECO:0000313" key="17">
    <source>
        <dbReference type="Proteomes" id="UP001189429"/>
    </source>
</evidence>
<dbReference type="InterPro" id="IPR018517">
    <property type="entry name" value="tRNA_hU_synthase_CS"/>
</dbReference>
<evidence type="ECO:0000256" key="11">
    <source>
        <dbReference type="ARBA" id="ARBA00047652"/>
    </source>
</evidence>
<evidence type="ECO:0000256" key="13">
    <source>
        <dbReference type="ARBA" id="ARBA00049467"/>
    </source>
</evidence>
<dbReference type="Proteomes" id="UP001189429">
    <property type="component" value="Unassembled WGS sequence"/>
</dbReference>
<keyword evidence="17" id="KW-1185">Reference proteome</keyword>
<comment type="similarity">
    <text evidence="8">Belongs to the Dus family. Dus1 subfamily.</text>
</comment>
<keyword evidence="6" id="KW-0560">Oxidoreductase</keyword>
<dbReference type="PROSITE" id="PS01136">
    <property type="entry name" value="UPF0034"/>
    <property type="match status" value="1"/>
</dbReference>
<accession>A0ABN9QI80</accession>
<dbReference type="InterPro" id="IPR013785">
    <property type="entry name" value="Aldolase_TIM"/>
</dbReference>
<comment type="cofactor">
    <cofactor evidence="1">
        <name>FMN</name>
        <dbReference type="ChEBI" id="CHEBI:58210"/>
    </cofactor>
</comment>
<protein>
    <recommendedName>
        <fullName evidence="9">tRNA-dihydrouridine(16/17) synthase [NAD(P)(+)]</fullName>
        <ecNumber evidence="9">1.3.1.88</ecNumber>
    </recommendedName>
</protein>
<feature type="region of interest" description="Disordered" evidence="14">
    <location>
        <begin position="447"/>
        <end position="467"/>
    </location>
</feature>
<feature type="domain" description="DUS-like FMN-binding" evidence="15">
    <location>
        <begin position="1"/>
        <end position="235"/>
    </location>
</feature>
<evidence type="ECO:0000256" key="12">
    <source>
        <dbReference type="ARBA" id="ARBA00048934"/>
    </source>
</evidence>
<gene>
    <name evidence="16" type="ORF">PCOR1329_LOCUS11983</name>
</gene>
<evidence type="ECO:0000256" key="4">
    <source>
        <dbReference type="ARBA" id="ARBA00022694"/>
    </source>
</evidence>
<sequence>MVGGSELAFRLLARRYGAQLCYTPMMHADRFAADAAYRAAELQTCPSDMPLVAHFCGNDPATLLAAACLAEPHCVAVDLNLGCPQRAAHSGCFGSFCRRLGDPGDAMDTALVLDIVSTLAAGLTVPLFVKIRLFDELDDTLRFCRQLEAAGCALLAVHGRYRGSPTHKRDGAAHLDQVAAVKRALTIPVLTNGNVSNAEDLLAALELTGADGVMSAEGALDDPAIFGRAVALARQRRRAITAELNAAKALQAEAAAGRALDSAEQQAVAGIQALKKQRRALPAFASGGTAPGLGTGMAEPPGALDLAGEYLALARSHRPTLRCVLFHLRRICRDPLRRFGMREALEALGSSVSETVREQPISNGNLKAATALLRKLRDYDEGRAAPPAPAPADAAPTAAEAAAAAATAAAAVAAAAARARAVTQAGGAKQSAAAAAACAAKRQEFEQMQRRKAKRKGLPDDHFLEQGRAPPTVADVARVRRMGEAERMAYWRERCGQHCIMHHLNGRCEVALTWGCGFLHEAAVP</sequence>
<dbReference type="EC" id="1.3.1.88" evidence="9"/>
<evidence type="ECO:0000256" key="8">
    <source>
        <dbReference type="ARBA" id="ARBA00038313"/>
    </source>
</evidence>
<keyword evidence="3" id="KW-0288">FMN</keyword>
<proteinExistence type="inferred from homology"/>
<dbReference type="Pfam" id="PF01207">
    <property type="entry name" value="Dus"/>
    <property type="match status" value="1"/>
</dbReference>
<evidence type="ECO:0000256" key="2">
    <source>
        <dbReference type="ARBA" id="ARBA00022630"/>
    </source>
</evidence>
<keyword evidence="5" id="KW-0521">NADP</keyword>
<comment type="caution">
    <text evidence="16">The sequence shown here is derived from an EMBL/GenBank/DDBJ whole genome shotgun (WGS) entry which is preliminary data.</text>
</comment>
<evidence type="ECO:0000256" key="10">
    <source>
        <dbReference type="ARBA" id="ARBA00047287"/>
    </source>
</evidence>
<reference evidence="16" key="1">
    <citation type="submission" date="2023-10" db="EMBL/GenBank/DDBJ databases">
        <authorList>
            <person name="Chen Y."/>
            <person name="Shah S."/>
            <person name="Dougan E. K."/>
            <person name="Thang M."/>
            <person name="Chan C."/>
        </authorList>
    </citation>
    <scope>NUCLEOTIDE SEQUENCE [LARGE SCALE GENOMIC DNA]</scope>
</reference>
<dbReference type="PANTHER" id="PTHR11082:SF5">
    <property type="entry name" value="TRNA-DIHYDROURIDINE(16_17) SYNTHASE [NAD(P)(+)]-LIKE"/>
    <property type="match status" value="1"/>
</dbReference>
<dbReference type="EMBL" id="CAUYUJ010003470">
    <property type="protein sequence ID" value="CAK0805487.1"/>
    <property type="molecule type" value="Genomic_DNA"/>
</dbReference>